<evidence type="ECO:0000313" key="2">
    <source>
        <dbReference type="EMBL" id="KAK0624185.1"/>
    </source>
</evidence>
<evidence type="ECO:0000256" key="1">
    <source>
        <dbReference type="SAM" id="SignalP"/>
    </source>
</evidence>
<reference evidence="2" key="1">
    <citation type="submission" date="2023-06" db="EMBL/GenBank/DDBJ databases">
        <title>Genome-scale phylogeny and comparative genomics of the fungal order Sordariales.</title>
        <authorList>
            <consortium name="Lawrence Berkeley National Laboratory"/>
            <person name="Hensen N."/>
            <person name="Bonometti L."/>
            <person name="Westerberg I."/>
            <person name="Brannstrom I.O."/>
            <person name="Guillou S."/>
            <person name="Cros-Aarteil S."/>
            <person name="Calhoun S."/>
            <person name="Haridas S."/>
            <person name="Kuo A."/>
            <person name="Mondo S."/>
            <person name="Pangilinan J."/>
            <person name="Riley R."/>
            <person name="Labutti K."/>
            <person name="Andreopoulos B."/>
            <person name="Lipzen A."/>
            <person name="Chen C."/>
            <person name="Yanf M."/>
            <person name="Daum C."/>
            <person name="Ng V."/>
            <person name="Clum A."/>
            <person name="Steindorff A."/>
            <person name="Ohm R."/>
            <person name="Martin F."/>
            <person name="Silar P."/>
            <person name="Natvig D."/>
            <person name="Lalanne C."/>
            <person name="Gautier V."/>
            <person name="Ament-Velasquez S.L."/>
            <person name="Kruys A."/>
            <person name="Hutchinson M.I."/>
            <person name="Powell A.J."/>
            <person name="Barry K."/>
            <person name="Miller A.N."/>
            <person name="Grigoriev I.V."/>
            <person name="Debuchy R."/>
            <person name="Gladieux P."/>
            <person name="Thoren M.H."/>
            <person name="Johannesson H."/>
        </authorList>
    </citation>
    <scope>NUCLEOTIDE SEQUENCE</scope>
    <source>
        <strain evidence="2">CBS 606.72</strain>
    </source>
</reference>
<dbReference type="Proteomes" id="UP001175000">
    <property type="component" value="Unassembled WGS sequence"/>
</dbReference>
<feature type="signal peptide" evidence="1">
    <location>
        <begin position="1"/>
        <end position="18"/>
    </location>
</feature>
<feature type="chain" id="PRO_5041399035" evidence="1">
    <location>
        <begin position="19"/>
        <end position="221"/>
    </location>
</feature>
<organism evidence="2 3">
    <name type="scientific">Immersiella caudata</name>
    <dbReference type="NCBI Taxonomy" id="314043"/>
    <lineage>
        <taxon>Eukaryota</taxon>
        <taxon>Fungi</taxon>
        <taxon>Dikarya</taxon>
        <taxon>Ascomycota</taxon>
        <taxon>Pezizomycotina</taxon>
        <taxon>Sordariomycetes</taxon>
        <taxon>Sordariomycetidae</taxon>
        <taxon>Sordariales</taxon>
        <taxon>Lasiosphaeriaceae</taxon>
        <taxon>Immersiella</taxon>
    </lineage>
</organism>
<sequence>MRPPTVITALLLPLIAHAAAIDAVLKNRTDPINGTVWTVGSGGGKTFLIYDAISGAHHNGYHGYFFTEGTGDDFYGCTELQNLDFWNRSYHRLYDSDCAKLWGVCCDGPGCEWYGTNCMSYDDPSYDMDNCDFEIHNASNIWRLEIHAHWGHFTIYEGANHVLFDADPYVIAGRCVPQPKTPAESTLRCVIKGDVFHYKQIFNCTWYDTLDDKPWTHPKVH</sequence>
<accession>A0AA40C3Z4</accession>
<proteinExistence type="predicted"/>
<protein>
    <submittedName>
        <fullName evidence="2">Uncharacterized protein</fullName>
    </submittedName>
</protein>
<dbReference type="EMBL" id="JAULSU010000003">
    <property type="protein sequence ID" value="KAK0624185.1"/>
    <property type="molecule type" value="Genomic_DNA"/>
</dbReference>
<comment type="caution">
    <text evidence="2">The sequence shown here is derived from an EMBL/GenBank/DDBJ whole genome shotgun (WGS) entry which is preliminary data.</text>
</comment>
<evidence type="ECO:0000313" key="3">
    <source>
        <dbReference type="Proteomes" id="UP001175000"/>
    </source>
</evidence>
<name>A0AA40C3Z4_9PEZI</name>
<gene>
    <name evidence="2" type="ORF">B0T14DRAFT_565478</name>
</gene>
<dbReference type="AlphaFoldDB" id="A0AA40C3Z4"/>
<keyword evidence="3" id="KW-1185">Reference proteome</keyword>
<keyword evidence="1" id="KW-0732">Signal</keyword>